<dbReference type="Pfam" id="PF00067">
    <property type="entry name" value="p450"/>
    <property type="match status" value="1"/>
</dbReference>
<keyword evidence="2 7" id="KW-0349">Heme</keyword>
<accession>A0ABD5YLI3</accession>
<dbReference type="GO" id="GO:0004497">
    <property type="term" value="F:monooxygenase activity"/>
    <property type="evidence" value="ECO:0007669"/>
    <property type="project" value="UniProtKB-KW"/>
</dbReference>
<gene>
    <name evidence="8" type="ORF">ACFQL7_03300</name>
</gene>
<keyword evidence="3 7" id="KW-0479">Metal-binding</keyword>
<dbReference type="GeneID" id="76198531"/>
<reference evidence="8 9" key="1">
    <citation type="journal article" date="2019" name="Int. J. Syst. Evol. Microbiol.">
        <title>The Global Catalogue of Microorganisms (GCM) 10K type strain sequencing project: providing services to taxonomists for standard genome sequencing and annotation.</title>
        <authorList>
            <consortium name="The Broad Institute Genomics Platform"/>
            <consortium name="The Broad Institute Genome Sequencing Center for Infectious Disease"/>
            <person name="Wu L."/>
            <person name="Ma J."/>
        </authorList>
    </citation>
    <scope>NUCLEOTIDE SEQUENCE [LARGE SCALE GENOMIC DNA]</scope>
    <source>
        <strain evidence="8 9">RDMS1</strain>
    </source>
</reference>
<proteinExistence type="inferred from homology"/>
<protein>
    <submittedName>
        <fullName evidence="8">Cytochrome P450</fullName>
    </submittedName>
</protein>
<dbReference type="EMBL" id="JBHTAX010000001">
    <property type="protein sequence ID" value="MFC7188966.1"/>
    <property type="molecule type" value="Genomic_DNA"/>
</dbReference>
<evidence type="ECO:0000313" key="8">
    <source>
        <dbReference type="EMBL" id="MFC7188966.1"/>
    </source>
</evidence>
<evidence type="ECO:0000256" key="7">
    <source>
        <dbReference type="RuleBase" id="RU000461"/>
    </source>
</evidence>
<dbReference type="Proteomes" id="UP001596417">
    <property type="component" value="Unassembled WGS sequence"/>
</dbReference>
<evidence type="ECO:0000256" key="4">
    <source>
        <dbReference type="ARBA" id="ARBA00023002"/>
    </source>
</evidence>
<dbReference type="FunFam" id="1.10.630.10:FF:000018">
    <property type="entry name" value="Cytochrome P450 monooxygenase"/>
    <property type="match status" value="1"/>
</dbReference>
<sequence length="397" mass="44795">MPSVQPPAALRSRERQLAPFEWYAKMRQEAPVHYDEQRKVWDVFGHEDVDRVLTDYELFTSDMVSTEAARFGDDEDHPFFRTMISADPPEHGRLRGFVADRFSPGMIREYRPRIEAVAAEFIDRVADANRIDIVDDFAYPLPVTVIAELLGIPSERRDQFKAWSDTLIARPIEDTKAAVKETQTHRKRAKQEMREYFSTLLDGRADSEDDDLVTLTATTDELTREEKTGFCTLLLLAGNVTTTNLITNAVWCFEEQGVTDAVRTGAVDRTQAIEEVLRYRSPVQALRRTTTDAVEIGGQRIDAGEVITAWIGSANRDSEIFDAAAEFRPERSPNPHIAFGKGIHYCLGASLARIEADIALKALLDQFEVLSLEESEKTPLKSLYGVKELPCRVESGH</sequence>
<dbReference type="InterPro" id="IPR017972">
    <property type="entry name" value="Cyt_P450_CS"/>
</dbReference>
<dbReference type="InterPro" id="IPR002397">
    <property type="entry name" value="Cyt_P450_B"/>
</dbReference>
<dbReference type="PROSITE" id="PS00086">
    <property type="entry name" value="CYTOCHROME_P450"/>
    <property type="match status" value="1"/>
</dbReference>
<dbReference type="SUPFAM" id="SSF48264">
    <property type="entry name" value="Cytochrome P450"/>
    <property type="match status" value="1"/>
</dbReference>
<keyword evidence="4 7" id="KW-0560">Oxidoreductase</keyword>
<keyword evidence="9" id="KW-1185">Reference proteome</keyword>
<evidence type="ECO:0000256" key="5">
    <source>
        <dbReference type="ARBA" id="ARBA00023004"/>
    </source>
</evidence>
<comment type="similarity">
    <text evidence="1 7">Belongs to the cytochrome P450 family.</text>
</comment>
<organism evidence="8 9">
    <name type="scientific">Halocatena marina</name>
    <dbReference type="NCBI Taxonomy" id="2934937"/>
    <lineage>
        <taxon>Archaea</taxon>
        <taxon>Methanobacteriati</taxon>
        <taxon>Methanobacteriota</taxon>
        <taxon>Stenosarchaea group</taxon>
        <taxon>Halobacteria</taxon>
        <taxon>Halobacteriales</taxon>
        <taxon>Natronomonadaceae</taxon>
        <taxon>Halocatena</taxon>
    </lineage>
</organism>
<keyword evidence="5 7" id="KW-0408">Iron</keyword>
<dbReference type="GO" id="GO:0046872">
    <property type="term" value="F:metal ion binding"/>
    <property type="evidence" value="ECO:0007669"/>
    <property type="project" value="UniProtKB-KW"/>
</dbReference>
<name>A0ABD5YLI3_9EURY</name>
<dbReference type="AlphaFoldDB" id="A0ABD5YLI3"/>
<dbReference type="PRINTS" id="PR00359">
    <property type="entry name" value="BP450"/>
</dbReference>
<dbReference type="InterPro" id="IPR036396">
    <property type="entry name" value="Cyt_P450_sf"/>
</dbReference>
<evidence type="ECO:0000256" key="1">
    <source>
        <dbReference type="ARBA" id="ARBA00010617"/>
    </source>
</evidence>
<dbReference type="RefSeq" id="WP_264555204.1">
    <property type="nucleotide sequence ID" value="NZ_CP109979.1"/>
</dbReference>
<comment type="caution">
    <text evidence="8">The sequence shown here is derived from an EMBL/GenBank/DDBJ whole genome shotgun (WGS) entry which is preliminary data.</text>
</comment>
<evidence type="ECO:0000256" key="2">
    <source>
        <dbReference type="ARBA" id="ARBA00022617"/>
    </source>
</evidence>
<dbReference type="PANTHER" id="PTHR46696">
    <property type="entry name" value="P450, PUTATIVE (EUROFUNG)-RELATED"/>
    <property type="match status" value="1"/>
</dbReference>
<dbReference type="PANTHER" id="PTHR46696:SF1">
    <property type="entry name" value="CYTOCHROME P450 YJIB-RELATED"/>
    <property type="match status" value="1"/>
</dbReference>
<evidence type="ECO:0000313" key="9">
    <source>
        <dbReference type="Proteomes" id="UP001596417"/>
    </source>
</evidence>
<evidence type="ECO:0000256" key="6">
    <source>
        <dbReference type="ARBA" id="ARBA00023033"/>
    </source>
</evidence>
<keyword evidence="6 7" id="KW-0503">Monooxygenase</keyword>
<dbReference type="Gene3D" id="1.10.630.10">
    <property type="entry name" value="Cytochrome P450"/>
    <property type="match status" value="1"/>
</dbReference>
<evidence type="ECO:0000256" key="3">
    <source>
        <dbReference type="ARBA" id="ARBA00022723"/>
    </source>
</evidence>
<dbReference type="InterPro" id="IPR001128">
    <property type="entry name" value="Cyt_P450"/>
</dbReference>